<feature type="region of interest" description="Disordered" evidence="1">
    <location>
        <begin position="301"/>
        <end position="342"/>
    </location>
</feature>
<feature type="compositionally biased region" description="Polar residues" evidence="1">
    <location>
        <begin position="309"/>
        <end position="321"/>
    </location>
</feature>
<keyword evidence="4" id="KW-1185">Reference proteome</keyword>
<organism evidence="3 4">
    <name type="scientific">Phytophthora palmivora</name>
    <dbReference type="NCBI Taxonomy" id="4796"/>
    <lineage>
        <taxon>Eukaryota</taxon>
        <taxon>Sar</taxon>
        <taxon>Stramenopiles</taxon>
        <taxon>Oomycota</taxon>
        <taxon>Peronosporomycetes</taxon>
        <taxon>Peronosporales</taxon>
        <taxon>Peronosporaceae</taxon>
        <taxon>Phytophthora</taxon>
    </lineage>
</organism>
<gene>
    <name evidence="3" type="ORF">PHPALM_6013</name>
</gene>
<evidence type="ECO:0000256" key="1">
    <source>
        <dbReference type="SAM" id="MobiDB-lite"/>
    </source>
</evidence>
<dbReference type="PANTHER" id="PTHR46599:SF3">
    <property type="entry name" value="PIGGYBAC TRANSPOSABLE ELEMENT-DERIVED PROTEIN 4"/>
    <property type="match status" value="1"/>
</dbReference>
<dbReference type="AlphaFoldDB" id="A0A2P4YFZ7"/>
<dbReference type="EMBL" id="NCKW01003399">
    <property type="protein sequence ID" value="POM76723.1"/>
    <property type="molecule type" value="Genomic_DNA"/>
</dbReference>
<evidence type="ECO:0000259" key="2">
    <source>
        <dbReference type="Pfam" id="PF13843"/>
    </source>
</evidence>
<dbReference type="OrthoDB" id="124126at2759"/>
<proteinExistence type="predicted"/>
<evidence type="ECO:0000313" key="3">
    <source>
        <dbReference type="EMBL" id="POM76723.1"/>
    </source>
</evidence>
<dbReference type="Pfam" id="PF13843">
    <property type="entry name" value="DDE_Tnp_1_7"/>
    <property type="match status" value="2"/>
</dbReference>
<name>A0A2P4YFZ7_9STRA</name>
<reference evidence="3 4" key="1">
    <citation type="journal article" date="2017" name="Genome Biol. Evol.">
        <title>Phytophthora megakarya and P. palmivora, closely related causal agents of cacao black pod rot, underwent increases in genome sizes and gene numbers by different mechanisms.</title>
        <authorList>
            <person name="Ali S.S."/>
            <person name="Shao J."/>
            <person name="Lary D.J."/>
            <person name="Kronmiller B."/>
            <person name="Shen D."/>
            <person name="Strem M.D."/>
            <person name="Amoako-Attah I."/>
            <person name="Akrofi A.Y."/>
            <person name="Begoude B.A."/>
            <person name="Ten Hoopen G.M."/>
            <person name="Coulibaly K."/>
            <person name="Kebe B.I."/>
            <person name="Melnick R.L."/>
            <person name="Guiltinan M.J."/>
            <person name="Tyler B.M."/>
            <person name="Meinhardt L.W."/>
            <person name="Bailey B.A."/>
        </authorList>
    </citation>
    <scope>NUCLEOTIDE SEQUENCE [LARGE SCALE GENOMIC DNA]</scope>
    <source>
        <strain evidence="4">sbr112.9</strain>
    </source>
</reference>
<sequence>MEIRKVVHVPQRTFRRGYIPPAELAFDETMLPSRSSFNTARMCMKDKQCKWGTKLFMPCSSHTAYCIRFEFYVGKKQHTSDTKSMDKKSGPAAVVHNLKAAFPEGLSARSYGSILHMCGACDPVSPDGFLYGWDNHAKPHRFHYSYQREKKNSTPGDYARNFQVKTMTAITWWDNKPVFFLSPGSDLSLERVVRREKTGERHQVACPKAEKDYHKSIGGVDVHDQLRLQRYSLQRTVTFRKYYKSLFLGLVDLAIMNGYIVYRAHDAAKSTRPLTHVQYIRKLGLELINLKGQDMYEGNTFEANPPRSLVSTNDPPSSISASRGDRGDHPKHAAKQVDEWRDHSGQLKRVQRNCKVCSLHRNDDKCGGTTTYFCDGWYDLLPVYPCMKPKHTVEGKLRSCRDIWHRSYEYGTGIPENLYGKIRLRQSPAKL</sequence>
<dbReference type="InterPro" id="IPR029526">
    <property type="entry name" value="PGBD"/>
</dbReference>
<feature type="domain" description="PiggyBac transposable element-derived protein" evidence="2">
    <location>
        <begin position="147"/>
        <end position="259"/>
    </location>
</feature>
<feature type="domain" description="PiggyBac transposable element-derived protein" evidence="2">
    <location>
        <begin position="2"/>
        <end position="99"/>
    </location>
</feature>
<protein>
    <recommendedName>
        <fullName evidence="2">PiggyBac transposable element-derived protein domain-containing protein</fullName>
    </recommendedName>
</protein>
<accession>A0A2P4YFZ7</accession>
<dbReference type="PANTHER" id="PTHR46599">
    <property type="entry name" value="PIGGYBAC TRANSPOSABLE ELEMENT-DERIVED PROTEIN 4"/>
    <property type="match status" value="1"/>
</dbReference>
<dbReference type="Proteomes" id="UP000237271">
    <property type="component" value="Unassembled WGS sequence"/>
</dbReference>
<evidence type="ECO:0000313" key="4">
    <source>
        <dbReference type="Proteomes" id="UP000237271"/>
    </source>
</evidence>
<comment type="caution">
    <text evidence="3">The sequence shown here is derived from an EMBL/GenBank/DDBJ whole genome shotgun (WGS) entry which is preliminary data.</text>
</comment>
<feature type="compositionally biased region" description="Basic and acidic residues" evidence="1">
    <location>
        <begin position="323"/>
        <end position="342"/>
    </location>
</feature>